<evidence type="ECO:0000313" key="4">
    <source>
        <dbReference type="Proteomes" id="UP000023152"/>
    </source>
</evidence>
<accession>X6P0J3</accession>
<dbReference type="AlphaFoldDB" id="X6P0J3"/>
<evidence type="ECO:0000259" key="2">
    <source>
        <dbReference type="PROSITE" id="PS50853"/>
    </source>
</evidence>
<name>X6P0J3_RETFI</name>
<reference evidence="3 4" key="1">
    <citation type="journal article" date="2013" name="Curr. Biol.">
        <title>The Genome of the Foraminiferan Reticulomyxa filosa.</title>
        <authorList>
            <person name="Glockner G."/>
            <person name="Hulsmann N."/>
            <person name="Schleicher M."/>
            <person name="Noegel A.A."/>
            <person name="Eichinger L."/>
            <person name="Gallinger C."/>
            <person name="Pawlowski J."/>
            <person name="Sierra R."/>
            <person name="Euteneuer U."/>
            <person name="Pillet L."/>
            <person name="Moustafa A."/>
            <person name="Platzer M."/>
            <person name="Groth M."/>
            <person name="Szafranski K."/>
            <person name="Schliwa M."/>
        </authorList>
    </citation>
    <scope>NUCLEOTIDE SEQUENCE [LARGE SCALE GENOMIC DNA]</scope>
</reference>
<feature type="non-terminal residue" evidence="3">
    <location>
        <position position="499"/>
    </location>
</feature>
<dbReference type="CDD" id="cd00063">
    <property type="entry name" value="FN3"/>
    <property type="match status" value="1"/>
</dbReference>
<dbReference type="EMBL" id="ASPP01004500">
    <property type="protein sequence ID" value="ETO32080.1"/>
    <property type="molecule type" value="Genomic_DNA"/>
</dbReference>
<dbReference type="InterPro" id="IPR050991">
    <property type="entry name" value="ECM_Regulatory_Proteins"/>
</dbReference>
<evidence type="ECO:0000256" key="1">
    <source>
        <dbReference type="ARBA" id="ARBA00022737"/>
    </source>
</evidence>
<comment type="caution">
    <text evidence="3">The sequence shown here is derived from an EMBL/GenBank/DDBJ whole genome shotgun (WGS) entry which is preliminary data.</text>
</comment>
<gene>
    <name evidence="3" type="ORF">RFI_05037</name>
</gene>
<dbReference type="SUPFAM" id="SSF49265">
    <property type="entry name" value="Fibronectin type III"/>
    <property type="match status" value="1"/>
</dbReference>
<protein>
    <recommendedName>
        <fullName evidence="2">Fibronectin type-III domain-containing protein</fullName>
    </recommendedName>
</protein>
<organism evidence="3 4">
    <name type="scientific">Reticulomyxa filosa</name>
    <dbReference type="NCBI Taxonomy" id="46433"/>
    <lineage>
        <taxon>Eukaryota</taxon>
        <taxon>Sar</taxon>
        <taxon>Rhizaria</taxon>
        <taxon>Retaria</taxon>
        <taxon>Foraminifera</taxon>
        <taxon>Monothalamids</taxon>
        <taxon>Reticulomyxidae</taxon>
        <taxon>Reticulomyxa</taxon>
    </lineage>
</organism>
<dbReference type="PANTHER" id="PTHR46708">
    <property type="entry name" value="TENASCIN"/>
    <property type="match status" value="1"/>
</dbReference>
<dbReference type="Proteomes" id="UP000023152">
    <property type="component" value="Unassembled WGS sequence"/>
</dbReference>
<dbReference type="InterPro" id="IPR036116">
    <property type="entry name" value="FN3_sf"/>
</dbReference>
<feature type="domain" description="Fibronectin type-III" evidence="2">
    <location>
        <begin position="328"/>
        <end position="421"/>
    </location>
</feature>
<sequence length="499" mass="58471">MNTCMTNELKIRVYIDDGRTFQKVRCRFKDIIFAAVNELKYNELREGIINEFKEKVPGILDDNYSINIKWKLVSFKHAADLLEDTSKDIKICDDEEWRKVLAYAEEIDSDNSDQSDQSNQSDKKNNPFVNLLVKRFGITLLFSFQKNNEKSMMTTIPNNINIYFLKKVECIPVDTKIIGVEMNQIILGWKLEDVSLNSIQGHLERCKTKGLQEDTAKLWWFEVRVIDISGSMQQRPSTDSKEMEEKIEFKVDLEPLYFTVASDKRHVVLKDLKENSKYEISVRTCIDWLTSKDVNKKIKKESSFTSPLHEKTYKTFEDMLGLLTRPRRPLFPQVINFEATKVQLKWWPAKFSKNDSEDITYRIREYNHHQGVVVATVKDTTKWTFDGLKPQYEYFVTISAVNQQEKETKESWPLVFKTCKENTSDEAELTPASPIDVRLFRFSEDEKHPQWVCWGSPYEGVGKIGYEMQFSSNYKDEKTKFVESIANPLVPSSRSYRFF</sequence>
<dbReference type="Pfam" id="PF00041">
    <property type="entry name" value="fn3"/>
    <property type="match status" value="1"/>
</dbReference>
<dbReference type="SMART" id="SM00060">
    <property type="entry name" value="FN3"/>
    <property type="match status" value="2"/>
</dbReference>
<dbReference type="PROSITE" id="PS50853">
    <property type="entry name" value="FN3"/>
    <property type="match status" value="1"/>
</dbReference>
<evidence type="ECO:0000313" key="3">
    <source>
        <dbReference type="EMBL" id="ETO32080.1"/>
    </source>
</evidence>
<dbReference type="Gene3D" id="2.60.40.10">
    <property type="entry name" value="Immunoglobulins"/>
    <property type="match status" value="1"/>
</dbReference>
<dbReference type="InterPro" id="IPR013783">
    <property type="entry name" value="Ig-like_fold"/>
</dbReference>
<proteinExistence type="predicted"/>
<dbReference type="InterPro" id="IPR003961">
    <property type="entry name" value="FN3_dom"/>
</dbReference>
<keyword evidence="4" id="KW-1185">Reference proteome</keyword>
<keyword evidence="1" id="KW-0677">Repeat</keyword>